<feature type="signal peptide" evidence="7">
    <location>
        <begin position="1"/>
        <end position="19"/>
    </location>
</feature>
<dbReference type="EMBL" id="JAWNGG020000282">
    <property type="protein sequence ID" value="KAK9295136.1"/>
    <property type="molecule type" value="Genomic_DNA"/>
</dbReference>
<dbReference type="PRINTS" id="PR00843">
    <property type="entry name" value="GLHYDRLASE30"/>
</dbReference>
<dbReference type="EC" id="3.2.1.45" evidence="3 6"/>
<keyword evidence="6" id="KW-0443">Lipid metabolism</keyword>
<comment type="caution">
    <text evidence="10">The sequence shown here is derived from an EMBL/GenBank/DDBJ whole genome shotgun (WGS) entry which is preliminary data.</text>
</comment>
<dbReference type="SUPFAM" id="SSF51445">
    <property type="entry name" value="(Trans)glycosidases"/>
    <property type="match status" value="1"/>
</dbReference>
<dbReference type="PANTHER" id="PTHR11069">
    <property type="entry name" value="GLUCOSYLCERAMIDASE"/>
    <property type="match status" value="1"/>
</dbReference>
<evidence type="ECO:0000313" key="10">
    <source>
        <dbReference type="EMBL" id="KAK9295136.1"/>
    </source>
</evidence>
<feature type="domain" description="Glycosyl hydrolase family 30 beta sandwich" evidence="9">
    <location>
        <begin position="446"/>
        <end position="506"/>
    </location>
</feature>
<dbReference type="Pfam" id="PF17189">
    <property type="entry name" value="Glyco_hydro_30C"/>
    <property type="match status" value="1"/>
</dbReference>
<dbReference type="Proteomes" id="UP001432146">
    <property type="component" value="Unassembled WGS sequence"/>
</dbReference>
<evidence type="ECO:0000256" key="1">
    <source>
        <dbReference type="ARBA" id="ARBA00001013"/>
    </source>
</evidence>
<sequence>MEYTKTLLLLTFLFNKGIANDCAPYRVENVLVACVCNATYCDGIPENRPEVPKIGSSHWYQSNRDGLRLKWSEVNFNKIPQDFSADVTLAINTENKYQRIFGFGGAFSDVAGYHIASLSPATQEQLMRTYYHPRTGSRYTLGRIPIGSSDFSLRRYTYDDTPNDVLLKDFSLTQEDIRYKIPFAKRAHLINPETRFFGAAWTAPEWMKSDNGGLSFLKQEYYQTYANYMMKFLDSYARHDIRMWALSTGNEPSDAYMFKNRNTTMGWTPKAMANWIANNLGPTLTSSRFRHTQIMAFDDDRSTLSKFTKPMFMQENSGQYIAGVGVHWYQDDVSSATVLDQTHNDYPEKFILMTEASNGPSVWNTPNVTSESWLRGEKYFLSIMQYMRHWSIGWVDWNLALDQTGGPNLVDLHRDAAIIVNAEKDEFYKQPMYYAIKHFSRFVPRGSQRISITDTDTVKATAFVTPLRETVVVLYNRANTTQRVVLQDFRRGNIQVELSPQSMNTFKYK</sequence>
<gene>
    <name evidence="10" type="ORF">QLX08_010449</name>
</gene>
<evidence type="ECO:0000256" key="4">
    <source>
        <dbReference type="ARBA" id="ARBA00022729"/>
    </source>
</evidence>
<keyword evidence="6" id="KW-0326">Glycosidase</keyword>
<dbReference type="InterPro" id="IPR017853">
    <property type="entry name" value="GH"/>
</dbReference>
<accession>A0AAW0ZE22</accession>
<dbReference type="GO" id="GO:0006680">
    <property type="term" value="P:glucosylceramide catabolic process"/>
    <property type="evidence" value="ECO:0007669"/>
    <property type="project" value="TreeGrafter"/>
</dbReference>
<dbReference type="PANTHER" id="PTHR11069:SF23">
    <property type="entry name" value="LYSOSOMAL ACID GLUCOSYLCERAMIDASE"/>
    <property type="match status" value="1"/>
</dbReference>
<dbReference type="AlphaFoldDB" id="A0AAW0ZE22"/>
<dbReference type="Pfam" id="PF02055">
    <property type="entry name" value="Glyco_hydro_30"/>
    <property type="match status" value="1"/>
</dbReference>
<dbReference type="InterPro" id="IPR001139">
    <property type="entry name" value="Glyco_hydro_30"/>
</dbReference>
<protein>
    <recommendedName>
        <fullName evidence="3 6">Glucosylceramidase</fullName>
        <ecNumber evidence="3 6">3.2.1.45</ecNumber>
    </recommendedName>
</protein>
<evidence type="ECO:0000256" key="7">
    <source>
        <dbReference type="SAM" id="SignalP"/>
    </source>
</evidence>
<reference evidence="10 11" key="1">
    <citation type="submission" date="2024-05" db="EMBL/GenBank/DDBJ databases">
        <title>The nuclear and mitochondrial genome assemblies of Tetragonisca angustula (Apidae: Meliponini), a tiny yet remarkable pollinator in the Neotropics.</title>
        <authorList>
            <person name="Ferrari R."/>
            <person name="Ricardo P.C."/>
            <person name="Dias F.C."/>
            <person name="Araujo N.S."/>
            <person name="Soares D.O."/>
            <person name="Zhou Q.-S."/>
            <person name="Zhu C.-D."/>
            <person name="Coutinho L."/>
            <person name="Airas M.C."/>
            <person name="Batista T.M."/>
        </authorList>
    </citation>
    <scope>NUCLEOTIDE SEQUENCE [LARGE SCALE GENOMIC DNA]</scope>
    <source>
        <strain evidence="10">ASF017062</strain>
        <tissue evidence="10">Abdomen</tissue>
    </source>
</reference>
<evidence type="ECO:0000256" key="6">
    <source>
        <dbReference type="RuleBase" id="RU361188"/>
    </source>
</evidence>
<dbReference type="GO" id="GO:0016020">
    <property type="term" value="C:membrane"/>
    <property type="evidence" value="ECO:0007669"/>
    <property type="project" value="GOC"/>
</dbReference>
<keyword evidence="11" id="KW-1185">Reference proteome</keyword>
<dbReference type="InterPro" id="IPR033452">
    <property type="entry name" value="GH30_C"/>
</dbReference>
<keyword evidence="4 7" id="KW-0732">Signal</keyword>
<feature type="domain" description="Glycosyl hydrolase family 30 TIM-barrel" evidence="8">
    <location>
        <begin position="101"/>
        <end position="443"/>
    </location>
</feature>
<evidence type="ECO:0000259" key="9">
    <source>
        <dbReference type="Pfam" id="PF17189"/>
    </source>
</evidence>
<dbReference type="Gene3D" id="3.20.20.80">
    <property type="entry name" value="Glycosidases"/>
    <property type="match status" value="1"/>
</dbReference>
<comment type="similarity">
    <text evidence="2 6">Belongs to the glycosyl hydrolase 30 family.</text>
</comment>
<evidence type="ECO:0000256" key="5">
    <source>
        <dbReference type="ARBA" id="ARBA00022801"/>
    </source>
</evidence>
<dbReference type="InterPro" id="IPR033453">
    <property type="entry name" value="Glyco_hydro_30_TIM-barrel"/>
</dbReference>
<comment type="catalytic activity">
    <reaction evidence="1">
        <text>a beta-D-glucosyl-(1&lt;-&gt;1')-N-acylsphing-4-enine + H2O = an N-acylsphing-4-enine + D-glucose</text>
        <dbReference type="Rhea" id="RHEA:13269"/>
        <dbReference type="ChEBI" id="CHEBI:4167"/>
        <dbReference type="ChEBI" id="CHEBI:15377"/>
        <dbReference type="ChEBI" id="CHEBI:22801"/>
        <dbReference type="ChEBI" id="CHEBI:52639"/>
        <dbReference type="EC" id="3.2.1.45"/>
    </reaction>
    <physiologicalReaction direction="left-to-right" evidence="1">
        <dbReference type="Rhea" id="RHEA:13270"/>
    </physiologicalReaction>
</comment>
<keyword evidence="5 6" id="KW-0378">Hydrolase</keyword>
<proteinExistence type="inferred from homology"/>
<evidence type="ECO:0000313" key="11">
    <source>
        <dbReference type="Proteomes" id="UP001432146"/>
    </source>
</evidence>
<dbReference type="SUPFAM" id="SSF51011">
    <property type="entry name" value="Glycosyl hydrolase domain"/>
    <property type="match status" value="1"/>
</dbReference>
<evidence type="ECO:0000256" key="3">
    <source>
        <dbReference type="ARBA" id="ARBA00012658"/>
    </source>
</evidence>
<dbReference type="GO" id="GO:0004348">
    <property type="term" value="F:glucosylceramidase activity"/>
    <property type="evidence" value="ECO:0007669"/>
    <property type="project" value="UniProtKB-EC"/>
</dbReference>
<feature type="chain" id="PRO_5043923329" description="Glucosylceramidase" evidence="7">
    <location>
        <begin position="20"/>
        <end position="509"/>
    </location>
</feature>
<evidence type="ECO:0000259" key="8">
    <source>
        <dbReference type="Pfam" id="PF02055"/>
    </source>
</evidence>
<organism evidence="10 11">
    <name type="scientific">Tetragonisca angustula</name>
    <dbReference type="NCBI Taxonomy" id="166442"/>
    <lineage>
        <taxon>Eukaryota</taxon>
        <taxon>Metazoa</taxon>
        <taxon>Ecdysozoa</taxon>
        <taxon>Arthropoda</taxon>
        <taxon>Hexapoda</taxon>
        <taxon>Insecta</taxon>
        <taxon>Pterygota</taxon>
        <taxon>Neoptera</taxon>
        <taxon>Endopterygota</taxon>
        <taxon>Hymenoptera</taxon>
        <taxon>Apocrita</taxon>
        <taxon>Aculeata</taxon>
        <taxon>Apoidea</taxon>
        <taxon>Anthophila</taxon>
        <taxon>Apidae</taxon>
        <taxon>Tetragonisca</taxon>
    </lineage>
</organism>
<keyword evidence="6" id="KW-0746">Sphingolipid metabolism</keyword>
<name>A0AAW0ZE22_9HYME</name>
<evidence type="ECO:0000256" key="2">
    <source>
        <dbReference type="ARBA" id="ARBA00005382"/>
    </source>
</evidence>